<dbReference type="EMBL" id="LBMM01010410">
    <property type="protein sequence ID" value="KMQ87481.1"/>
    <property type="molecule type" value="Genomic_DNA"/>
</dbReference>
<accession>A0A0J7KB53</accession>
<dbReference type="GO" id="GO:0003964">
    <property type="term" value="F:RNA-directed DNA polymerase activity"/>
    <property type="evidence" value="ECO:0007669"/>
    <property type="project" value="UniProtKB-KW"/>
</dbReference>
<dbReference type="AlphaFoldDB" id="A0A0J7KB53"/>
<keyword evidence="1" id="KW-0540">Nuclease</keyword>
<dbReference type="GO" id="GO:0004519">
    <property type="term" value="F:endonuclease activity"/>
    <property type="evidence" value="ECO:0007669"/>
    <property type="project" value="UniProtKB-KW"/>
</dbReference>
<keyword evidence="2" id="KW-1185">Reference proteome</keyword>
<reference evidence="1 2" key="1">
    <citation type="submission" date="2015-04" db="EMBL/GenBank/DDBJ databases">
        <title>Lasius niger genome sequencing.</title>
        <authorList>
            <person name="Konorov E.A."/>
            <person name="Nikitin M.A."/>
            <person name="Kirill M.V."/>
            <person name="Chang P."/>
        </authorList>
    </citation>
    <scope>NUCLEOTIDE SEQUENCE [LARGE SCALE GENOMIC DNA]</scope>
    <source>
        <tissue evidence="1">Whole</tissue>
    </source>
</reference>
<proteinExistence type="predicted"/>
<dbReference type="PaxDb" id="67767-A0A0J7KB53"/>
<evidence type="ECO:0000313" key="2">
    <source>
        <dbReference type="Proteomes" id="UP000036403"/>
    </source>
</evidence>
<keyword evidence="1" id="KW-0695">RNA-directed DNA polymerase</keyword>
<keyword evidence="1" id="KW-0255">Endonuclease</keyword>
<keyword evidence="1" id="KW-0548">Nucleotidyltransferase</keyword>
<keyword evidence="1" id="KW-0808">Transferase</keyword>
<gene>
    <name evidence="1" type="ORF">RF55_13226</name>
</gene>
<organism evidence="1 2">
    <name type="scientific">Lasius niger</name>
    <name type="common">Black garden ant</name>
    <dbReference type="NCBI Taxonomy" id="67767"/>
    <lineage>
        <taxon>Eukaryota</taxon>
        <taxon>Metazoa</taxon>
        <taxon>Ecdysozoa</taxon>
        <taxon>Arthropoda</taxon>
        <taxon>Hexapoda</taxon>
        <taxon>Insecta</taxon>
        <taxon>Pterygota</taxon>
        <taxon>Neoptera</taxon>
        <taxon>Endopterygota</taxon>
        <taxon>Hymenoptera</taxon>
        <taxon>Apocrita</taxon>
        <taxon>Aculeata</taxon>
        <taxon>Formicoidea</taxon>
        <taxon>Formicidae</taxon>
        <taxon>Formicinae</taxon>
        <taxon>Lasius</taxon>
        <taxon>Lasius</taxon>
    </lineage>
</organism>
<evidence type="ECO:0000313" key="1">
    <source>
        <dbReference type="EMBL" id="KMQ87481.1"/>
    </source>
</evidence>
<keyword evidence="1" id="KW-0378">Hydrolase</keyword>
<name>A0A0J7KB53_LASNI</name>
<dbReference type="OrthoDB" id="7393290at2759"/>
<protein>
    <submittedName>
        <fullName evidence="1">Endonuclease-reverse transcriptase</fullName>
    </submittedName>
</protein>
<sequence>MWLDTKHIIVLSLEMSQPAPKVTKKQHWMSDNTLALIEVRRKLKASGLDSREHLDKYNQLSRLIQTNCRSDKNDHLNNICSEIQHHVNITQPKDAFDKIKYITRKFKPRSWAVCDSNNNLNTNID</sequence>
<dbReference type="Proteomes" id="UP000036403">
    <property type="component" value="Unassembled WGS sequence"/>
</dbReference>
<comment type="caution">
    <text evidence="1">The sequence shown here is derived from an EMBL/GenBank/DDBJ whole genome shotgun (WGS) entry which is preliminary data.</text>
</comment>